<comment type="caution">
    <text evidence="11">The sequence shown here is derived from an EMBL/GenBank/DDBJ whole genome shotgun (WGS) entry which is preliminary data.</text>
</comment>
<comment type="caution">
    <text evidence="8">Lacks conserved residue(s) required for the propagation of feature annotation.</text>
</comment>
<dbReference type="Gene3D" id="3.30.70.141">
    <property type="entry name" value="Nucleoside diphosphate kinase-like domain"/>
    <property type="match status" value="1"/>
</dbReference>
<protein>
    <recommendedName>
        <fullName evidence="6">Nucleoside diphosphate kinase homolog 5</fullName>
    </recommendedName>
    <alternativeName>
        <fullName evidence="7">3'-5' exonuclease NME5</fullName>
    </alternativeName>
</protein>
<evidence type="ECO:0000256" key="8">
    <source>
        <dbReference type="PROSITE-ProRule" id="PRU00706"/>
    </source>
</evidence>
<dbReference type="Pfam" id="PF00334">
    <property type="entry name" value="NDK"/>
    <property type="match status" value="1"/>
</dbReference>
<dbReference type="Gene3D" id="1.20.890.10">
    <property type="entry name" value="cAMP-dependent protein kinase regulatory subunit, dimerization-anchoring domain"/>
    <property type="match status" value="1"/>
</dbReference>
<dbReference type="SUPFAM" id="SSF54919">
    <property type="entry name" value="Nucleoside diphosphate kinase, NDK"/>
    <property type="match status" value="1"/>
</dbReference>
<dbReference type="GO" id="GO:0006241">
    <property type="term" value="P:CTP biosynthetic process"/>
    <property type="evidence" value="ECO:0007669"/>
    <property type="project" value="InterPro"/>
</dbReference>
<dbReference type="PANTHER" id="PTHR46161:SF1">
    <property type="entry name" value="NUCLEOSIDE DIPHOSPHATE KINASE HOMOLOG 5"/>
    <property type="match status" value="1"/>
</dbReference>
<dbReference type="InterPro" id="IPR007858">
    <property type="entry name" value="Dpy-30_motif"/>
</dbReference>
<dbReference type="AlphaFoldDB" id="A0A6L2PLT0"/>
<keyword evidence="3" id="KW-0217">Developmental protein</keyword>
<dbReference type="InterPro" id="IPR001564">
    <property type="entry name" value="Nucleoside_diP_kinase"/>
</dbReference>
<evidence type="ECO:0000313" key="11">
    <source>
        <dbReference type="EMBL" id="GFG31485.1"/>
    </source>
</evidence>
<keyword evidence="4" id="KW-0378">Hydrolase</keyword>
<dbReference type="EMBL" id="BLKM01000309">
    <property type="protein sequence ID" value="GFG31485.1"/>
    <property type="molecule type" value="Genomic_DNA"/>
</dbReference>
<gene>
    <name evidence="11" type="ORF">Cfor_02418</name>
</gene>
<dbReference type="PRINTS" id="PR01243">
    <property type="entry name" value="NUCDPKINASE"/>
</dbReference>
<dbReference type="PANTHER" id="PTHR46161">
    <property type="entry name" value="NUCLEOSIDE DIPHOSPHATE KINASE"/>
    <property type="match status" value="1"/>
</dbReference>
<evidence type="ECO:0000256" key="2">
    <source>
        <dbReference type="ARBA" id="ARBA00008142"/>
    </source>
</evidence>
<reference evidence="12" key="1">
    <citation type="submission" date="2020-01" db="EMBL/GenBank/DDBJ databases">
        <title>Draft genome sequence of the Termite Coptotermes fromosanus.</title>
        <authorList>
            <person name="Itakura S."/>
            <person name="Yosikawa Y."/>
            <person name="Umezawa K."/>
        </authorList>
    </citation>
    <scope>NUCLEOTIDE SEQUENCE [LARGE SCALE GENOMIC DNA]</scope>
</reference>
<evidence type="ECO:0000256" key="7">
    <source>
        <dbReference type="ARBA" id="ARBA00080200"/>
    </source>
</evidence>
<dbReference type="GO" id="GO:1902176">
    <property type="term" value="P:negative regulation of oxidative stress-induced intrinsic apoptotic signaling pathway"/>
    <property type="evidence" value="ECO:0007669"/>
    <property type="project" value="TreeGrafter"/>
</dbReference>
<evidence type="ECO:0000256" key="9">
    <source>
        <dbReference type="RuleBase" id="RU004011"/>
    </source>
</evidence>
<comment type="similarity">
    <text evidence="2 8 9">Belongs to the NDK family.</text>
</comment>
<dbReference type="GO" id="GO:0005929">
    <property type="term" value="C:cilium"/>
    <property type="evidence" value="ECO:0007669"/>
    <property type="project" value="UniProtKB-SubCell"/>
</dbReference>
<keyword evidence="12" id="KW-1185">Reference proteome</keyword>
<dbReference type="InterPro" id="IPR036850">
    <property type="entry name" value="NDK-like_dom_sf"/>
</dbReference>
<evidence type="ECO:0000313" key="12">
    <source>
        <dbReference type="Proteomes" id="UP000502823"/>
    </source>
</evidence>
<dbReference type="InterPro" id="IPR034907">
    <property type="entry name" value="NDK-like_dom"/>
</dbReference>
<evidence type="ECO:0000256" key="1">
    <source>
        <dbReference type="ARBA" id="ARBA00004138"/>
    </source>
</evidence>
<dbReference type="Proteomes" id="UP000502823">
    <property type="component" value="Unassembled WGS sequence"/>
</dbReference>
<dbReference type="GO" id="GO:0006183">
    <property type="term" value="P:GTP biosynthetic process"/>
    <property type="evidence" value="ECO:0007669"/>
    <property type="project" value="InterPro"/>
</dbReference>
<sequence length="215" mass="23865">MADGEIILESNAPVQRTLAIIKPEALPYADEVEDKIKDDNYTIIQKRIVTLTGEQVTQFYSKQYGSPGFPMLMAHMSSGPVVVLCLSKQNAIEDWKKLIGPPNVSEAHHLSPGCLRAKYGDPREDTFNGLHGSENEETAEKEIRFFFPEMILEPLVTGEAVTDYLGESVKPTLLEGLAQLCKVKPVDPVVWLADWLLMNNPNKPKTEEITAATPT</sequence>
<dbReference type="CDD" id="cd22970">
    <property type="entry name" value="DD_NDKH5-like"/>
    <property type="match status" value="1"/>
</dbReference>
<evidence type="ECO:0000256" key="4">
    <source>
        <dbReference type="ARBA" id="ARBA00022801"/>
    </source>
</evidence>
<organism evidence="11 12">
    <name type="scientific">Coptotermes formosanus</name>
    <name type="common">Formosan subterranean termite</name>
    <dbReference type="NCBI Taxonomy" id="36987"/>
    <lineage>
        <taxon>Eukaryota</taxon>
        <taxon>Metazoa</taxon>
        <taxon>Ecdysozoa</taxon>
        <taxon>Arthropoda</taxon>
        <taxon>Hexapoda</taxon>
        <taxon>Insecta</taxon>
        <taxon>Pterygota</taxon>
        <taxon>Neoptera</taxon>
        <taxon>Polyneoptera</taxon>
        <taxon>Dictyoptera</taxon>
        <taxon>Blattodea</taxon>
        <taxon>Blattoidea</taxon>
        <taxon>Termitoidae</taxon>
        <taxon>Rhinotermitidae</taxon>
        <taxon>Coptotermes</taxon>
    </lineage>
</organism>
<name>A0A6L2PLT0_COPFO</name>
<dbReference type="Pfam" id="PF05186">
    <property type="entry name" value="Dpy-30"/>
    <property type="match status" value="1"/>
</dbReference>
<dbReference type="GO" id="GO:0003341">
    <property type="term" value="P:cilium movement"/>
    <property type="evidence" value="ECO:0007669"/>
    <property type="project" value="TreeGrafter"/>
</dbReference>
<dbReference type="InParanoid" id="A0A6L2PLT0"/>
<feature type="domain" description="Nucleoside diphosphate kinase-like" evidence="10">
    <location>
        <begin position="14"/>
        <end position="154"/>
    </location>
</feature>
<dbReference type="OrthoDB" id="1729737at2759"/>
<proteinExistence type="inferred from homology"/>
<dbReference type="GO" id="GO:0004550">
    <property type="term" value="F:nucleoside diphosphate kinase activity"/>
    <property type="evidence" value="ECO:0007669"/>
    <property type="project" value="InterPro"/>
</dbReference>
<dbReference type="PROSITE" id="PS51374">
    <property type="entry name" value="NDPK_LIKE"/>
    <property type="match status" value="1"/>
</dbReference>
<accession>A0A6L2PLT0</accession>
<evidence type="ECO:0000256" key="5">
    <source>
        <dbReference type="ARBA" id="ARBA00023273"/>
    </source>
</evidence>
<keyword evidence="5" id="KW-0966">Cell projection</keyword>
<evidence type="ECO:0000259" key="10">
    <source>
        <dbReference type="SMART" id="SM00562"/>
    </source>
</evidence>
<comment type="subcellular location">
    <subcellularLocation>
        <location evidence="1">Cell projection</location>
        <location evidence="1">Cilium</location>
    </subcellularLocation>
</comment>
<dbReference type="SMART" id="SM00562">
    <property type="entry name" value="NDK"/>
    <property type="match status" value="1"/>
</dbReference>
<dbReference type="FunFam" id="1.20.890.10:FF:000008">
    <property type="entry name" value="Nucleoside diphosphate kinase homolog 5"/>
    <property type="match status" value="1"/>
</dbReference>
<dbReference type="GO" id="GO:0016787">
    <property type="term" value="F:hydrolase activity"/>
    <property type="evidence" value="ECO:0007669"/>
    <property type="project" value="UniProtKB-KW"/>
</dbReference>
<dbReference type="GO" id="GO:0006228">
    <property type="term" value="P:UTP biosynthetic process"/>
    <property type="evidence" value="ECO:0007669"/>
    <property type="project" value="InterPro"/>
</dbReference>
<evidence type="ECO:0000256" key="6">
    <source>
        <dbReference type="ARBA" id="ARBA00072632"/>
    </source>
</evidence>
<evidence type="ECO:0000256" key="3">
    <source>
        <dbReference type="ARBA" id="ARBA00022473"/>
    </source>
</evidence>